<organism evidence="4 5">
    <name type="scientific">Microlunatus ginsengisoli</name>
    <dbReference type="NCBI Taxonomy" id="363863"/>
    <lineage>
        <taxon>Bacteria</taxon>
        <taxon>Bacillati</taxon>
        <taxon>Actinomycetota</taxon>
        <taxon>Actinomycetes</taxon>
        <taxon>Propionibacteriales</taxon>
        <taxon>Propionibacteriaceae</taxon>
        <taxon>Microlunatus</taxon>
    </lineage>
</organism>
<dbReference type="SUPFAM" id="SSF55811">
    <property type="entry name" value="Nudix"/>
    <property type="match status" value="1"/>
</dbReference>
<name>A0ABP6ZTT6_9ACTN</name>
<dbReference type="PANTHER" id="PTHR43046">
    <property type="entry name" value="GDP-MANNOSE MANNOSYL HYDROLASE"/>
    <property type="match status" value="1"/>
</dbReference>
<dbReference type="Pfam" id="PF00293">
    <property type="entry name" value="NUDIX"/>
    <property type="match status" value="1"/>
</dbReference>
<dbReference type="InterPro" id="IPR015797">
    <property type="entry name" value="NUDIX_hydrolase-like_dom_sf"/>
</dbReference>
<comment type="cofactor">
    <cofactor evidence="1">
        <name>Mg(2+)</name>
        <dbReference type="ChEBI" id="CHEBI:18420"/>
    </cofactor>
</comment>
<evidence type="ECO:0000259" key="3">
    <source>
        <dbReference type="PROSITE" id="PS51462"/>
    </source>
</evidence>
<keyword evidence="5" id="KW-1185">Reference proteome</keyword>
<evidence type="ECO:0000313" key="4">
    <source>
        <dbReference type="EMBL" id="GAA3617615.1"/>
    </source>
</evidence>
<dbReference type="PANTHER" id="PTHR43046:SF16">
    <property type="entry name" value="ADP-RIBOSE PYROPHOSPHATASE YJHB-RELATED"/>
    <property type="match status" value="1"/>
</dbReference>
<evidence type="ECO:0000256" key="1">
    <source>
        <dbReference type="ARBA" id="ARBA00001946"/>
    </source>
</evidence>
<feature type="domain" description="Nudix hydrolase" evidence="3">
    <location>
        <begin position="19"/>
        <end position="153"/>
    </location>
</feature>
<dbReference type="Proteomes" id="UP001501490">
    <property type="component" value="Unassembled WGS sequence"/>
</dbReference>
<protein>
    <submittedName>
        <fullName evidence="4">NUDIX domain-containing protein</fullName>
    </submittedName>
</protein>
<dbReference type="InterPro" id="IPR000086">
    <property type="entry name" value="NUDIX_hydrolase_dom"/>
</dbReference>
<comment type="caution">
    <text evidence="4">The sequence shown here is derived from an EMBL/GenBank/DDBJ whole genome shotgun (WGS) entry which is preliminary data.</text>
</comment>
<proteinExistence type="predicted"/>
<dbReference type="EMBL" id="BAABAB010000014">
    <property type="protein sequence ID" value="GAA3617615.1"/>
    <property type="molecule type" value="Genomic_DNA"/>
</dbReference>
<dbReference type="Gene3D" id="3.90.79.10">
    <property type="entry name" value="Nucleoside Triphosphate Pyrophosphohydrolase"/>
    <property type="match status" value="1"/>
</dbReference>
<gene>
    <name evidence="4" type="ORF">GCM10022236_19800</name>
</gene>
<reference evidence="5" key="1">
    <citation type="journal article" date="2019" name="Int. J. Syst. Evol. Microbiol.">
        <title>The Global Catalogue of Microorganisms (GCM) 10K type strain sequencing project: providing services to taxonomists for standard genome sequencing and annotation.</title>
        <authorList>
            <consortium name="The Broad Institute Genomics Platform"/>
            <consortium name="The Broad Institute Genome Sequencing Center for Infectious Disease"/>
            <person name="Wu L."/>
            <person name="Ma J."/>
        </authorList>
    </citation>
    <scope>NUCLEOTIDE SEQUENCE [LARGE SCALE GENOMIC DNA]</scope>
    <source>
        <strain evidence="5">JCM 16929</strain>
    </source>
</reference>
<evidence type="ECO:0000313" key="5">
    <source>
        <dbReference type="Proteomes" id="UP001501490"/>
    </source>
</evidence>
<evidence type="ECO:0000256" key="2">
    <source>
        <dbReference type="ARBA" id="ARBA00022801"/>
    </source>
</evidence>
<accession>A0ABP6ZTT6</accession>
<sequence>MPTPRYILDLREHVGHALLHLPGVSGVVLRGQPSNAELLLVKRADNGRWSLPAGIVEPGEQPGTCIRREVWEEASVEVSVDRLAMLRTDPPKTYPNGDRCQFFSMTFRCSYVGGEAAVGDDESTAVGWFALDALPDLGERDRERIEVALPERGETVFLLT</sequence>
<keyword evidence="2" id="KW-0378">Hydrolase</keyword>
<dbReference type="CDD" id="cd18879">
    <property type="entry name" value="NUDIX_Hydrolase"/>
    <property type="match status" value="1"/>
</dbReference>
<dbReference type="RefSeq" id="WP_344803928.1">
    <property type="nucleotide sequence ID" value="NZ_BAABAB010000014.1"/>
</dbReference>
<dbReference type="PROSITE" id="PS51462">
    <property type="entry name" value="NUDIX"/>
    <property type="match status" value="1"/>
</dbReference>